<feature type="transmembrane region" description="Helical" evidence="9">
    <location>
        <begin position="92"/>
        <end position="116"/>
    </location>
</feature>
<keyword evidence="5 9" id="KW-0472">Membrane</keyword>
<dbReference type="InterPro" id="IPR050448">
    <property type="entry name" value="OpgB/LTA_synthase_biosynth"/>
</dbReference>
<feature type="domain" description="Sulfatase N-terminal" evidence="10">
    <location>
        <begin position="289"/>
        <end position="556"/>
    </location>
</feature>
<keyword evidence="3 9" id="KW-0812">Transmembrane</keyword>
<dbReference type="Proteomes" id="UP000094936">
    <property type="component" value="Unassembled WGS sequence"/>
</dbReference>
<dbReference type="OrthoDB" id="9760224at2"/>
<evidence type="ECO:0000259" key="10">
    <source>
        <dbReference type="Pfam" id="PF00884"/>
    </source>
</evidence>
<feature type="binding site" evidence="8">
    <location>
        <position position="297"/>
    </location>
    <ligand>
        <name>Mn(2+)</name>
        <dbReference type="ChEBI" id="CHEBI:29035"/>
    </ligand>
</feature>
<dbReference type="PANTHER" id="PTHR47371">
    <property type="entry name" value="LIPOTEICHOIC ACID SYNTHASE"/>
    <property type="match status" value="1"/>
</dbReference>
<name>A0A1C3EK75_9GAMM</name>
<feature type="transmembrane region" description="Helical" evidence="9">
    <location>
        <begin position="179"/>
        <end position="197"/>
    </location>
</feature>
<feature type="transmembrane region" description="Helical" evidence="9">
    <location>
        <begin position="52"/>
        <end position="80"/>
    </location>
</feature>
<protein>
    <recommendedName>
        <fullName evidence="10">Sulfatase N-terminal domain-containing protein</fullName>
    </recommendedName>
</protein>
<feature type="transmembrane region" description="Helical" evidence="9">
    <location>
        <begin position="149"/>
        <end position="167"/>
    </location>
</feature>
<comment type="subcellular location">
    <subcellularLocation>
        <location evidence="1">Cell membrane</location>
        <topology evidence="1">Multi-pass membrane protein</topology>
    </subcellularLocation>
</comment>
<feature type="active site" evidence="6">
    <location>
        <position position="336"/>
    </location>
</feature>
<evidence type="ECO:0000256" key="9">
    <source>
        <dbReference type="SAM" id="Phobius"/>
    </source>
</evidence>
<feature type="binding site" evidence="8">
    <location>
        <position position="506"/>
    </location>
    <ligand>
        <name>Mn(2+)</name>
        <dbReference type="ChEBI" id="CHEBI:29035"/>
    </ligand>
</feature>
<evidence type="ECO:0000256" key="6">
    <source>
        <dbReference type="PIRSR" id="PIRSR005091-1"/>
    </source>
</evidence>
<organism evidence="11 12">
    <name type="scientific">Veronia pacifica</name>
    <dbReference type="NCBI Taxonomy" id="1080227"/>
    <lineage>
        <taxon>Bacteria</taxon>
        <taxon>Pseudomonadati</taxon>
        <taxon>Pseudomonadota</taxon>
        <taxon>Gammaproteobacteria</taxon>
        <taxon>Vibrionales</taxon>
        <taxon>Vibrionaceae</taxon>
        <taxon>Veronia</taxon>
    </lineage>
</organism>
<evidence type="ECO:0000256" key="1">
    <source>
        <dbReference type="ARBA" id="ARBA00004651"/>
    </source>
</evidence>
<feature type="transmembrane region" description="Helical" evidence="9">
    <location>
        <begin position="12"/>
        <end position="32"/>
    </location>
</feature>
<keyword evidence="7" id="KW-0479">Metal-binding</keyword>
<dbReference type="InterPro" id="IPR000917">
    <property type="entry name" value="Sulfatase_N"/>
</dbReference>
<feature type="binding site" evidence="7">
    <location>
        <position position="454"/>
    </location>
    <ligand>
        <name>substrate</name>
    </ligand>
</feature>
<evidence type="ECO:0000313" key="12">
    <source>
        <dbReference type="Proteomes" id="UP000094936"/>
    </source>
</evidence>
<dbReference type="CDD" id="cd16015">
    <property type="entry name" value="LTA_synthase"/>
    <property type="match status" value="1"/>
</dbReference>
<dbReference type="InterPro" id="IPR012160">
    <property type="entry name" value="LtaS-like"/>
</dbReference>
<dbReference type="RefSeq" id="WP_068901656.1">
    <property type="nucleotide sequence ID" value="NZ_JBHUIF010000031.1"/>
</dbReference>
<reference evidence="11 12" key="1">
    <citation type="submission" date="2016-05" db="EMBL/GenBank/DDBJ databases">
        <title>Genomic Taxonomy of the Vibrionaceae.</title>
        <authorList>
            <person name="Gomez-Gil B."/>
            <person name="Enciso-Ibarra J."/>
        </authorList>
    </citation>
    <scope>NUCLEOTIDE SEQUENCE [LARGE SCALE GENOMIC DNA]</scope>
    <source>
        <strain evidence="11 12">CAIM 1920</strain>
    </source>
</reference>
<evidence type="ECO:0000256" key="7">
    <source>
        <dbReference type="PIRSR" id="PIRSR005091-2"/>
    </source>
</evidence>
<dbReference type="Pfam" id="PF00884">
    <property type="entry name" value="Sulfatase"/>
    <property type="match status" value="1"/>
</dbReference>
<evidence type="ECO:0000256" key="4">
    <source>
        <dbReference type="ARBA" id="ARBA00022989"/>
    </source>
</evidence>
<gene>
    <name evidence="11" type="ORF">A8L45_09625</name>
</gene>
<dbReference type="PANTHER" id="PTHR47371:SF3">
    <property type="entry name" value="PHOSPHOGLYCEROL TRANSFERASE I"/>
    <property type="match status" value="1"/>
</dbReference>
<feature type="binding site" evidence="8">
    <location>
        <position position="505"/>
    </location>
    <ligand>
        <name>Mn(2+)</name>
        <dbReference type="ChEBI" id="CHEBI:29035"/>
    </ligand>
</feature>
<dbReference type="Gene3D" id="3.30.1120.80">
    <property type="match status" value="1"/>
</dbReference>
<evidence type="ECO:0000256" key="5">
    <source>
        <dbReference type="ARBA" id="ARBA00023136"/>
    </source>
</evidence>
<keyword evidence="2" id="KW-1003">Cell membrane</keyword>
<keyword evidence="4 9" id="KW-1133">Transmembrane helix</keyword>
<dbReference type="GO" id="GO:0005886">
    <property type="term" value="C:plasma membrane"/>
    <property type="evidence" value="ECO:0007669"/>
    <property type="project" value="UniProtKB-SubCell"/>
</dbReference>
<accession>A0A1C3EK75</accession>
<dbReference type="InterPro" id="IPR017850">
    <property type="entry name" value="Alkaline_phosphatase_core_sf"/>
</dbReference>
<proteinExistence type="predicted"/>
<dbReference type="AlphaFoldDB" id="A0A1C3EK75"/>
<dbReference type="GO" id="GO:0046872">
    <property type="term" value="F:metal ion binding"/>
    <property type="evidence" value="ECO:0007669"/>
    <property type="project" value="UniProtKB-KW"/>
</dbReference>
<comment type="caution">
    <text evidence="11">The sequence shown here is derived from an EMBL/GenBank/DDBJ whole genome shotgun (WGS) entry which is preliminary data.</text>
</comment>
<dbReference type="PIRSF" id="PIRSF005091">
    <property type="entry name" value="Mmb_sulf_HI1246"/>
    <property type="match status" value="1"/>
</dbReference>
<evidence type="ECO:0000256" key="8">
    <source>
        <dbReference type="PIRSR" id="PIRSR005091-3"/>
    </source>
</evidence>
<evidence type="ECO:0000256" key="2">
    <source>
        <dbReference type="ARBA" id="ARBA00022475"/>
    </source>
</evidence>
<sequence length="656" mass="74171">MRESKTRTFKKYLGPVYPFAVFIGLCLAVFTISRLGLSIWQADRVSEHHGWLPILLSGLRIDLTSLSWLFILPAFISCFVPSKGVINKGWWLIARVWMTLGLWFVVYMELATPSFIAEYNLRPNRLFIEYLIYPKEVFSMLWTGYKLELFIGFVGSIISIVGGWKLSRRVTEDLTYPRWYFKPVAGFAVLLIMFMAARSTLGHRAINPAMVAFAPDPLVNDLVLNSPYSMLFAAKNMSSEIDASKYYGKMSEEEIIRRVRESSGMKGEMLNASVPTLSAHTARYQGKPRNVVILLQESLGARFVKTLGGKDLTPNLDKLMTEGWNMTNFYATGTRSVRGIEAVTTGFSPSPSRAVVKLSNSQTGFFSIAELLAKHNYHTQFIYGGEAHFDNMRSFFLGNGFQEIVDLPTFTDPKFVGSWGASDEDLYNEADKQFTKLHKQGQPFFSLVFTTSNHSPFEYPEGRIKETAPTRDNAVRYTDWTMGEFFKKARKSEYWKDTIFWVIADHDARVYEPEMLPVKSFHIPSLVLGGGIQPRQDDRLASSMDVVPTMLSLAGISADIPTVGNDLSGEVPPERQRALMQFDKNFGYMTKDGVVVMQPERPPQGYLFNRVTGKLTPRALSKEEAETARAHSLWANLAYRKGLYHLPGEGMAMAFE</sequence>
<keyword evidence="7" id="KW-0464">Manganese</keyword>
<evidence type="ECO:0000256" key="3">
    <source>
        <dbReference type="ARBA" id="ARBA00022692"/>
    </source>
</evidence>
<dbReference type="STRING" id="1080227.A8L45_09625"/>
<dbReference type="Gene3D" id="3.40.720.10">
    <property type="entry name" value="Alkaline Phosphatase, subunit A"/>
    <property type="match status" value="1"/>
</dbReference>
<dbReference type="EMBL" id="LYBM01000014">
    <property type="protein sequence ID" value="ODA33630.1"/>
    <property type="molecule type" value="Genomic_DNA"/>
</dbReference>
<evidence type="ECO:0000313" key="11">
    <source>
        <dbReference type="EMBL" id="ODA33630.1"/>
    </source>
</evidence>
<dbReference type="SUPFAM" id="SSF53649">
    <property type="entry name" value="Alkaline phosphatase-like"/>
    <property type="match status" value="1"/>
</dbReference>
<keyword evidence="12" id="KW-1185">Reference proteome</keyword>